<keyword evidence="2" id="KW-0963">Cytoplasm</keyword>
<dbReference type="Pfam" id="PF06470">
    <property type="entry name" value="SMC_hinge"/>
    <property type="match status" value="1"/>
</dbReference>
<evidence type="ECO:0000256" key="1">
    <source>
        <dbReference type="ARBA" id="ARBA00004496"/>
    </source>
</evidence>
<feature type="coiled-coil region" evidence="7">
    <location>
        <begin position="679"/>
        <end position="723"/>
    </location>
</feature>
<dbReference type="Gene3D" id="3.40.50.300">
    <property type="entry name" value="P-loop containing nucleotide triphosphate hydrolases"/>
    <property type="match status" value="2"/>
</dbReference>
<keyword evidence="5 7" id="KW-0175">Coiled coil</keyword>
<dbReference type="InterPro" id="IPR011890">
    <property type="entry name" value="SMC_prok"/>
</dbReference>
<feature type="domain" description="SMC hinge" evidence="8">
    <location>
        <begin position="522"/>
        <end position="640"/>
    </location>
</feature>
<evidence type="ECO:0000259" key="8">
    <source>
        <dbReference type="SMART" id="SM00968"/>
    </source>
</evidence>
<dbReference type="GO" id="GO:0030261">
    <property type="term" value="P:chromosome condensation"/>
    <property type="evidence" value="ECO:0007669"/>
    <property type="project" value="InterPro"/>
</dbReference>
<evidence type="ECO:0000256" key="6">
    <source>
        <dbReference type="ARBA" id="ARBA00023125"/>
    </source>
</evidence>
<sequence>MRLKSFEAHGFKSFAEKVELSFEDGITAIVGPNGSGKSNISDAIRWVMGEQSAKYLRGSKMEDVIFSGSNTRRALGMAEVNLTFDNTDHALPLDFEQVDICRRVYRSGDSEYFINKKACRLKDIVTLLSDTGLGRGSMSVIGQNKIDEILNSRPEERRAIFEEAAGIAKYRMRKKEAMRKLDDTASNLVRINDIKSEIESRIEPLKEAATTTEKYLEFADKLRKVQVTQFVHRIENIEVVKNKLAVKFEELEAKSNEMSTNVSVKEADGMALKLELDKLNEEYNQLQTVLAEKEKNIEILHGNEAVLGERIVQSQRAIERIGLSKEKLQEQLLMTEKNLKIIVRQYDELDKDRQMAQVAANKLSLEKNEIEEKISEFEDKLNGFKSSVFESMQKIVDLRNDIRGLEQTQAQLQRQREQLKNEILKTENRYAEVSQQHNSLLEEQADVGVNTKIIKEQVTKITTQKIAEDVKLQACFSHRGAINKDIEKLEARLSMLENMEKEHEGFSRGVKVLLNTKEPWRSKIVGVVAELFKVKDKYVVAIETALGGAMQNLVTIDAQTAKVAINYLKSHNGGRATFLPLDTIRPREFSEQYKNALGLPGILGVASDFVACSENVSKVAKFLLGQVLVAENMDSALAAAKLTDMRVRVVTLEGEVIYAGGSMSGGQKQTGATSFLSRKKEIETTVQTLEIRNKELLLAQEAIEAEEEIIKGLDTKLEEFRHTLQKDEIRQAELVAFIDRTTAEKSQHMENITLLTQERTTHTNEFLAAKERLAELVPQLSELEKTDAEGKEIADKLQRELAAAKNQQTVINARYQDAMITLEGTKARTGVIEERMKQIDIDVSRLQQEIAENEEEEIKARELIETTKIKKANLAKEQQLLVQELKTTGDGKEEFLAKRVVLADKQALAQEELDEAKKQLYICQQKLHAVELEKVKQLTEYEGALEQMKNAHKLSPEEARAQNIILEMSDTALNKQAVGLQSDIESLGVVNMASIEEYKAVSERFDFLDKQYKDLCEAKEQLEDVIGGINSDMSKRFREAFAKINEYFGLCYTRLFGGGSAQIVMQDDQDFLESGVEIIVQPPGKKLQNLALLSGGERALTVIALLFALLSYQPAPFSILDEIDAPLDEANIDRFANFLKDYATRGTQFIVITHRKGTMEAADVLHGVTMEESGVSRLLSVKLAEME</sequence>
<dbReference type="SUPFAM" id="SSF75553">
    <property type="entry name" value="Smc hinge domain"/>
    <property type="match status" value="1"/>
</dbReference>
<dbReference type="PANTHER" id="PTHR43977">
    <property type="entry name" value="STRUCTURAL MAINTENANCE OF CHROMOSOMES PROTEIN 3"/>
    <property type="match status" value="1"/>
</dbReference>
<comment type="caution">
    <text evidence="9">The sequence shown here is derived from an EMBL/GenBank/DDBJ whole genome shotgun (WGS) entry which is preliminary data.</text>
</comment>
<dbReference type="EMBL" id="VSSQ01000258">
    <property type="protein sequence ID" value="MPL88493.1"/>
    <property type="molecule type" value="Genomic_DNA"/>
</dbReference>
<feature type="coiled-coil region" evidence="7">
    <location>
        <begin position="234"/>
        <end position="443"/>
    </location>
</feature>
<dbReference type="GO" id="GO:0005694">
    <property type="term" value="C:chromosome"/>
    <property type="evidence" value="ECO:0007669"/>
    <property type="project" value="InterPro"/>
</dbReference>
<dbReference type="CDD" id="cd03278">
    <property type="entry name" value="ABC_SMC_barmotin"/>
    <property type="match status" value="2"/>
</dbReference>
<evidence type="ECO:0000256" key="2">
    <source>
        <dbReference type="ARBA" id="ARBA00022490"/>
    </source>
</evidence>
<feature type="coiled-coil region" evidence="7">
    <location>
        <begin position="780"/>
        <end position="866"/>
    </location>
</feature>
<evidence type="ECO:0000256" key="7">
    <source>
        <dbReference type="SAM" id="Coils"/>
    </source>
</evidence>
<dbReference type="AlphaFoldDB" id="A0A644VCN7"/>
<dbReference type="InterPro" id="IPR003395">
    <property type="entry name" value="RecF/RecN/SMC_N"/>
</dbReference>
<gene>
    <name evidence="9" type="primary">smc_10</name>
    <name evidence="9" type="ORF">SDC9_34516</name>
</gene>
<name>A0A644VCN7_9ZZZZ</name>
<dbReference type="SMART" id="SM00968">
    <property type="entry name" value="SMC_hinge"/>
    <property type="match status" value="1"/>
</dbReference>
<evidence type="ECO:0000256" key="5">
    <source>
        <dbReference type="ARBA" id="ARBA00023054"/>
    </source>
</evidence>
<dbReference type="Gene3D" id="3.30.70.1620">
    <property type="match status" value="1"/>
</dbReference>
<dbReference type="InterPro" id="IPR010935">
    <property type="entry name" value="SMC_hinge"/>
</dbReference>
<evidence type="ECO:0000256" key="3">
    <source>
        <dbReference type="ARBA" id="ARBA00022741"/>
    </source>
</evidence>
<dbReference type="Pfam" id="PF02463">
    <property type="entry name" value="SMC_N"/>
    <property type="match status" value="2"/>
</dbReference>
<dbReference type="GO" id="GO:0003677">
    <property type="term" value="F:DNA binding"/>
    <property type="evidence" value="ECO:0007669"/>
    <property type="project" value="UniProtKB-KW"/>
</dbReference>
<dbReference type="FunFam" id="3.40.50.300:FF:000984">
    <property type="entry name" value="Chromosome partition protein Smc"/>
    <property type="match status" value="1"/>
</dbReference>
<dbReference type="GO" id="GO:0016887">
    <property type="term" value="F:ATP hydrolysis activity"/>
    <property type="evidence" value="ECO:0007669"/>
    <property type="project" value="InterPro"/>
</dbReference>
<dbReference type="NCBIfam" id="TIGR02168">
    <property type="entry name" value="SMC_prok_B"/>
    <property type="match status" value="1"/>
</dbReference>
<evidence type="ECO:0000313" key="9">
    <source>
        <dbReference type="EMBL" id="MPL88493.1"/>
    </source>
</evidence>
<dbReference type="GO" id="GO:0005737">
    <property type="term" value="C:cytoplasm"/>
    <property type="evidence" value="ECO:0007669"/>
    <property type="project" value="UniProtKB-SubCell"/>
</dbReference>
<evidence type="ECO:0000256" key="4">
    <source>
        <dbReference type="ARBA" id="ARBA00022840"/>
    </source>
</evidence>
<dbReference type="PIRSF" id="PIRSF005719">
    <property type="entry name" value="SMC"/>
    <property type="match status" value="1"/>
</dbReference>
<dbReference type="InterPro" id="IPR024704">
    <property type="entry name" value="SMC"/>
</dbReference>
<proteinExistence type="inferred from homology"/>
<dbReference type="SUPFAM" id="SSF52540">
    <property type="entry name" value="P-loop containing nucleoside triphosphate hydrolases"/>
    <property type="match status" value="1"/>
</dbReference>
<accession>A0A644VCN7</accession>
<dbReference type="GO" id="GO:0007062">
    <property type="term" value="P:sister chromatid cohesion"/>
    <property type="evidence" value="ECO:0007669"/>
    <property type="project" value="InterPro"/>
</dbReference>
<dbReference type="InterPro" id="IPR027417">
    <property type="entry name" value="P-loop_NTPase"/>
</dbReference>
<keyword evidence="6" id="KW-0238">DNA-binding</keyword>
<dbReference type="InterPro" id="IPR036277">
    <property type="entry name" value="SMC_hinge_sf"/>
</dbReference>
<comment type="subcellular location">
    <subcellularLocation>
        <location evidence="1">Cytoplasm</location>
    </subcellularLocation>
</comment>
<organism evidence="9">
    <name type="scientific">bioreactor metagenome</name>
    <dbReference type="NCBI Taxonomy" id="1076179"/>
    <lineage>
        <taxon>unclassified sequences</taxon>
        <taxon>metagenomes</taxon>
        <taxon>ecological metagenomes</taxon>
    </lineage>
</organism>
<reference evidence="9" key="1">
    <citation type="submission" date="2019-08" db="EMBL/GenBank/DDBJ databases">
        <authorList>
            <person name="Kucharzyk K."/>
            <person name="Murdoch R.W."/>
            <person name="Higgins S."/>
            <person name="Loffler F."/>
        </authorList>
    </citation>
    <scope>NUCLEOTIDE SEQUENCE</scope>
</reference>
<dbReference type="Gene3D" id="1.20.1060.20">
    <property type="match status" value="1"/>
</dbReference>
<dbReference type="HAMAP" id="MF_01894">
    <property type="entry name" value="Smc_prok"/>
    <property type="match status" value="1"/>
</dbReference>
<keyword evidence="4" id="KW-0067">ATP-binding</keyword>
<dbReference type="FunFam" id="3.40.50.300:FF:000901">
    <property type="entry name" value="Chromosome partition protein Smc"/>
    <property type="match status" value="1"/>
</dbReference>
<protein>
    <submittedName>
        <fullName evidence="9">Chromosome partition protein Smc</fullName>
    </submittedName>
</protein>
<keyword evidence="3" id="KW-0547">Nucleotide-binding</keyword>
<dbReference type="GO" id="GO:0005524">
    <property type="term" value="F:ATP binding"/>
    <property type="evidence" value="ECO:0007669"/>
    <property type="project" value="UniProtKB-KW"/>
</dbReference>